<dbReference type="Proteomes" id="UP001327560">
    <property type="component" value="Chromosome 6"/>
</dbReference>
<keyword evidence="3" id="KW-1185">Reference proteome</keyword>
<dbReference type="AlphaFoldDB" id="A0AAQ3KMF0"/>
<evidence type="ECO:0000313" key="2">
    <source>
        <dbReference type="EMBL" id="WOL10312.1"/>
    </source>
</evidence>
<feature type="region of interest" description="Disordered" evidence="1">
    <location>
        <begin position="32"/>
        <end position="140"/>
    </location>
</feature>
<feature type="compositionally biased region" description="Gly residues" evidence="1">
    <location>
        <begin position="47"/>
        <end position="84"/>
    </location>
</feature>
<protein>
    <submittedName>
        <fullName evidence="2">Uncharacterized protein</fullName>
    </submittedName>
</protein>
<feature type="compositionally biased region" description="Basic and acidic residues" evidence="1">
    <location>
        <begin position="87"/>
        <end position="101"/>
    </location>
</feature>
<gene>
    <name evidence="2" type="ORF">Cni_G19067</name>
</gene>
<dbReference type="EMBL" id="CP136895">
    <property type="protein sequence ID" value="WOL10312.1"/>
    <property type="molecule type" value="Genomic_DNA"/>
</dbReference>
<name>A0AAQ3KMF0_9LILI</name>
<organism evidence="2 3">
    <name type="scientific">Canna indica</name>
    <name type="common">Indian-shot</name>
    <dbReference type="NCBI Taxonomy" id="4628"/>
    <lineage>
        <taxon>Eukaryota</taxon>
        <taxon>Viridiplantae</taxon>
        <taxon>Streptophyta</taxon>
        <taxon>Embryophyta</taxon>
        <taxon>Tracheophyta</taxon>
        <taxon>Spermatophyta</taxon>
        <taxon>Magnoliopsida</taxon>
        <taxon>Liliopsida</taxon>
        <taxon>Zingiberales</taxon>
        <taxon>Cannaceae</taxon>
        <taxon>Canna</taxon>
    </lineage>
</organism>
<evidence type="ECO:0000256" key="1">
    <source>
        <dbReference type="SAM" id="MobiDB-lite"/>
    </source>
</evidence>
<reference evidence="2 3" key="1">
    <citation type="submission" date="2023-10" db="EMBL/GenBank/DDBJ databases">
        <title>Chromosome-scale genome assembly provides insights into flower coloration mechanisms of Canna indica.</title>
        <authorList>
            <person name="Li C."/>
        </authorList>
    </citation>
    <scope>NUCLEOTIDE SEQUENCE [LARGE SCALE GENOMIC DNA]</scope>
    <source>
        <tissue evidence="2">Flower</tissue>
    </source>
</reference>
<accession>A0AAQ3KMF0</accession>
<proteinExistence type="predicted"/>
<sequence>MEAVETPRQEPPLLALLEIHQAHRAIQLGLLSRRGVDEDRQRRKNVPGGGGVVAVGGAGDSSGSGGGGGGGGGGGRPGGSGGTITHGFDEGAAYEKQHERADDPEDDDYEARHSLRSTIPCRRAAIWGGEEEMGRSGGRR</sequence>
<evidence type="ECO:0000313" key="3">
    <source>
        <dbReference type="Proteomes" id="UP001327560"/>
    </source>
</evidence>